<feature type="compositionally biased region" description="Polar residues" evidence="1">
    <location>
        <begin position="119"/>
        <end position="134"/>
    </location>
</feature>
<feature type="compositionally biased region" description="Polar residues" evidence="1">
    <location>
        <begin position="481"/>
        <end position="496"/>
    </location>
</feature>
<feature type="region of interest" description="Disordered" evidence="1">
    <location>
        <begin position="198"/>
        <end position="228"/>
    </location>
</feature>
<dbReference type="Proteomes" id="UP000030108">
    <property type="component" value="Unassembled WGS sequence"/>
</dbReference>
<proteinExistence type="predicted"/>
<dbReference type="Pfam" id="PF20149">
    <property type="entry name" value="DUF6532"/>
    <property type="match status" value="1"/>
</dbReference>
<dbReference type="AlphaFoldDB" id="X8J2U8"/>
<name>X8J2U8_9AGAM</name>
<feature type="compositionally biased region" description="Basic and acidic residues" evidence="1">
    <location>
        <begin position="62"/>
        <end position="72"/>
    </location>
</feature>
<evidence type="ECO:0000313" key="4">
    <source>
        <dbReference type="Proteomes" id="UP000030108"/>
    </source>
</evidence>
<comment type="caution">
    <text evidence="3">The sequence shown here is derived from an EMBL/GenBank/DDBJ whole genome shotgun (WGS) entry which is preliminary data.</text>
</comment>
<feature type="non-terminal residue" evidence="3">
    <location>
        <position position="996"/>
    </location>
</feature>
<feature type="region of interest" description="Disordered" evidence="1">
    <location>
        <begin position="24"/>
        <end position="134"/>
    </location>
</feature>
<dbReference type="OrthoDB" id="3249407at2759"/>
<dbReference type="EMBL" id="JATN01000322">
    <property type="protein sequence ID" value="EUC56335.1"/>
    <property type="molecule type" value="Genomic_DNA"/>
</dbReference>
<feature type="region of interest" description="Disordered" evidence="1">
    <location>
        <begin position="948"/>
        <end position="996"/>
    </location>
</feature>
<dbReference type="InterPro" id="IPR045341">
    <property type="entry name" value="DUF6532"/>
</dbReference>
<feature type="region of interest" description="Disordered" evidence="1">
    <location>
        <begin position="283"/>
        <end position="337"/>
    </location>
</feature>
<feature type="compositionally biased region" description="Acidic residues" evidence="1">
    <location>
        <begin position="468"/>
        <end position="479"/>
    </location>
</feature>
<feature type="domain" description="DUF6532" evidence="2">
    <location>
        <begin position="678"/>
        <end position="868"/>
    </location>
</feature>
<evidence type="ECO:0000313" key="3">
    <source>
        <dbReference type="EMBL" id="EUC56335.1"/>
    </source>
</evidence>
<organism evidence="3 4">
    <name type="scientific">Rhizoctonia solani AG-3 Rhs1AP</name>
    <dbReference type="NCBI Taxonomy" id="1086054"/>
    <lineage>
        <taxon>Eukaryota</taxon>
        <taxon>Fungi</taxon>
        <taxon>Dikarya</taxon>
        <taxon>Basidiomycota</taxon>
        <taxon>Agaricomycotina</taxon>
        <taxon>Agaricomycetes</taxon>
        <taxon>Cantharellales</taxon>
        <taxon>Ceratobasidiaceae</taxon>
        <taxon>Rhizoctonia</taxon>
    </lineage>
</organism>
<feature type="compositionally biased region" description="Polar residues" evidence="1">
    <location>
        <begin position="312"/>
        <end position="328"/>
    </location>
</feature>
<gene>
    <name evidence="3" type="ORF">RSOL_172160</name>
</gene>
<feature type="region of interest" description="Disordered" evidence="1">
    <location>
        <begin position="390"/>
        <end position="588"/>
    </location>
</feature>
<feature type="compositionally biased region" description="Polar residues" evidence="1">
    <location>
        <begin position="92"/>
        <end position="102"/>
    </location>
</feature>
<sequence>MEASNQLLDFEQKIVDQVPVALYDLPPNDTRSREYVSNSGRRQSRSTERNVQYRAVCASQESTRRKSNDTRARNRSLSCHSNETSERARPNLSDTAAISTLGQRGRSRAINPLVPSATPEATTNKHPSPTQASDKSQYTYVYETLTDEALVRYAKEELNLNVEGCDTRAIIDLLKLAEAEQASQVEFTRRPPSIVMLPPTPLVVGGKRRRSQVSTPPNDDASGKLRRKVTVEEVEDVDALKPHGKPVTGDAILVEEDTATESETDSEPLQPTNSSARLAAECITGKHSGGPPHPHQPPQPPHRGTQAPCPTRDNTPSTVLDSQLLNVPSPSPADPLPNSHSLYGVSIPPNIYENLPEKFFQPLSGPAHARLRAEILLRYLTDAFRKSDATVATQAGTPDPNTPTEQPTDVDEVPETEFNPASNTSQRAICGSSFTAYTSSGSAPQLSQSHFLPRPKPTVLSNTANTADVDEVPETEFEPASDTSQGATRGSLSATRTYRGPRSHNAQSSGPEAPVVDKLPQPNSPRLTAAQLLRLERSRPASGKRRSRVAASAKEPPTSRPQARLPLGGRGNVVGRARGGPRRLDPASAARNDMLAFNRTAAQDRATSVGEDIFRQSCSPSPTRTADDLLEDKEEPIAKARVYTKRTWPLRRSRVRKPKPLARDVSGLDRQVLIMAKIHLFAYALVHGIYQTRSTFLGWASNVHEATAQVELPSRPYNQPGQEIYEIIVNSIATKRGKAKEQLREFVARVSGFRQNMKKHEIIQRNAELFDQLYPNNFHCRSCNPRQGDYEHPEIGHCIALIIFNGPNSVGVLYPEYFREMPLTAVAFCLAIWQFCLEEWVTGWRENGDLSAGDMREKYEAQLAGLQQLRRVAPRRMHRLQNEWRDEYSGALLGPTNEGNADPTHLSQMRPDTPELGEAISVEEMDERLLETARQESIRERMAQLAGEDLANSMDVDEDLRSGTSAPPSRAQTPPTPEYNDYGVLTARSKGKGRGN</sequence>
<feature type="compositionally biased region" description="Pro residues" evidence="1">
    <location>
        <begin position="291"/>
        <end position="301"/>
    </location>
</feature>
<feature type="compositionally biased region" description="Polar residues" evidence="1">
    <location>
        <begin position="419"/>
        <end position="450"/>
    </location>
</feature>
<protein>
    <recommendedName>
        <fullName evidence="2">DUF6532 domain-containing protein</fullName>
    </recommendedName>
</protein>
<evidence type="ECO:0000259" key="2">
    <source>
        <dbReference type="Pfam" id="PF20149"/>
    </source>
</evidence>
<feature type="compositionally biased region" description="Polar residues" evidence="1">
    <location>
        <begin position="962"/>
        <end position="973"/>
    </location>
</feature>
<evidence type="ECO:0000256" key="1">
    <source>
        <dbReference type="SAM" id="MobiDB-lite"/>
    </source>
</evidence>
<reference evidence="4" key="1">
    <citation type="journal article" date="2014" name="Genome Announc.">
        <title>Draft genome sequence of the plant-pathogenic soil fungus Rhizoctonia solani anastomosis group 3 strain Rhs1AP.</title>
        <authorList>
            <person name="Cubeta M.A."/>
            <person name="Thomas E."/>
            <person name="Dean R.A."/>
            <person name="Jabaji S."/>
            <person name="Neate S.M."/>
            <person name="Tavantzis S."/>
            <person name="Toda T."/>
            <person name="Vilgalys R."/>
            <person name="Bharathan N."/>
            <person name="Fedorova-Abrams N."/>
            <person name="Pakala S.B."/>
            <person name="Pakala S.M."/>
            <person name="Zafar N."/>
            <person name="Joardar V."/>
            <person name="Losada L."/>
            <person name="Nierman W.C."/>
        </authorList>
    </citation>
    <scope>NUCLEOTIDE SEQUENCE [LARGE SCALE GENOMIC DNA]</scope>
    <source>
        <strain evidence="4">AG-3</strain>
    </source>
</reference>
<accession>X8J2U8</accession>
<feature type="region of interest" description="Disordered" evidence="1">
    <location>
        <begin position="890"/>
        <end position="912"/>
    </location>
</feature>